<proteinExistence type="predicted"/>
<sequence>MAFRSITALIVEDALSLAPSKRSRFMRAMQRAKPQAAVLASE</sequence>
<evidence type="ECO:0000313" key="1">
    <source>
        <dbReference type="EMBL" id="SON54370.1"/>
    </source>
</evidence>
<accession>A0A2C9D297</accession>
<dbReference type="Proteomes" id="UP000223606">
    <property type="component" value="Chromosome 1"/>
</dbReference>
<keyword evidence="2" id="KW-1185">Reference proteome</keyword>
<organism evidence="1 2">
    <name type="scientific">Hartmannibacter diazotrophicus</name>
    <dbReference type="NCBI Taxonomy" id="1482074"/>
    <lineage>
        <taxon>Bacteria</taxon>
        <taxon>Pseudomonadati</taxon>
        <taxon>Pseudomonadota</taxon>
        <taxon>Alphaproteobacteria</taxon>
        <taxon>Hyphomicrobiales</taxon>
        <taxon>Pleomorphomonadaceae</taxon>
        <taxon>Hartmannibacter</taxon>
    </lineage>
</organism>
<name>A0A2C9D297_9HYPH</name>
<dbReference type="EMBL" id="LT960614">
    <property type="protein sequence ID" value="SON54370.1"/>
    <property type="molecule type" value="Genomic_DNA"/>
</dbReference>
<evidence type="ECO:0000313" key="2">
    <source>
        <dbReference type="Proteomes" id="UP000223606"/>
    </source>
</evidence>
<gene>
    <name evidence="1" type="ORF">HDIA_0829</name>
</gene>
<protein>
    <submittedName>
        <fullName evidence="1">Uncharacterized protein</fullName>
    </submittedName>
</protein>
<reference evidence="2" key="1">
    <citation type="submission" date="2017-09" db="EMBL/GenBank/DDBJ databases">
        <title>Genome sequence of Nannocystis excedens DSM 71.</title>
        <authorList>
            <person name="Blom J."/>
        </authorList>
    </citation>
    <scope>NUCLEOTIDE SEQUENCE [LARGE SCALE GENOMIC DNA]</scope>
    <source>
        <strain evidence="2">type strain: E19</strain>
    </source>
</reference>
<dbReference type="KEGG" id="hdi:HDIA_0829"/>
<dbReference type="AlphaFoldDB" id="A0A2C9D297"/>